<dbReference type="AlphaFoldDB" id="A0A365XSK0"/>
<gene>
    <name evidence="1" type="ORF">DF182_21480</name>
</gene>
<keyword evidence="2" id="KW-1185">Reference proteome</keyword>
<evidence type="ECO:0000313" key="2">
    <source>
        <dbReference type="Proteomes" id="UP000253410"/>
    </source>
</evidence>
<proteinExistence type="predicted"/>
<accession>A0A365XSK0</accession>
<reference evidence="1 2" key="1">
    <citation type="submission" date="2018-05" db="EMBL/GenBank/DDBJ databases">
        <title>Chitinophaga sp. K3CV102501T nov., isolated from isolated from a monsoon evergreen broad-leaved forest soil.</title>
        <authorList>
            <person name="Lv Y."/>
        </authorList>
    </citation>
    <scope>NUCLEOTIDE SEQUENCE [LARGE SCALE GENOMIC DNA]</scope>
    <source>
        <strain evidence="1 2">GDMCC 1.1325</strain>
    </source>
</reference>
<protein>
    <submittedName>
        <fullName evidence="1">Uncharacterized protein</fullName>
    </submittedName>
</protein>
<evidence type="ECO:0000313" key="1">
    <source>
        <dbReference type="EMBL" id="RBL89110.1"/>
    </source>
</evidence>
<dbReference type="Proteomes" id="UP000253410">
    <property type="component" value="Unassembled WGS sequence"/>
</dbReference>
<comment type="caution">
    <text evidence="1">The sequence shown here is derived from an EMBL/GenBank/DDBJ whole genome shotgun (WGS) entry which is preliminary data.</text>
</comment>
<sequence length="261" mass="29994">MRKIMMPFIFWCVTACGQDNDCRPFCSFGQLSNSPVKKIGEAVSVSPKLLKVEYPTFEKDTFLVLKTWELNAQFKIEHKAPTFLLRMFDQNVSDTLSINGNQFDIGKMLESGIVPLVKSITYYHHDGEYLLFRILNGGSGRIISSYILVFNISDRNRIVCLNEKSKIPGTTWMVRENLITDLDNDGFLEINLLDSLRIRPYIIYPDKIVPSSKVLILNQVDNDRFCIKTKGSNWYFNLKSLPANDTCIFNFDEELPPSSYD</sequence>
<dbReference type="OrthoDB" id="1488345at2"/>
<dbReference type="EMBL" id="QFFJ01000002">
    <property type="protein sequence ID" value="RBL89110.1"/>
    <property type="molecule type" value="Genomic_DNA"/>
</dbReference>
<organism evidence="1 2">
    <name type="scientific">Chitinophaga flava</name>
    <dbReference type="NCBI Taxonomy" id="2259036"/>
    <lineage>
        <taxon>Bacteria</taxon>
        <taxon>Pseudomonadati</taxon>
        <taxon>Bacteroidota</taxon>
        <taxon>Chitinophagia</taxon>
        <taxon>Chitinophagales</taxon>
        <taxon>Chitinophagaceae</taxon>
        <taxon>Chitinophaga</taxon>
    </lineage>
</organism>
<name>A0A365XSK0_9BACT</name>
<dbReference type="RefSeq" id="WP_147243502.1">
    <property type="nucleotide sequence ID" value="NZ_QFFJ01000002.1"/>
</dbReference>